<reference evidence="19" key="1">
    <citation type="submission" date="2019-05" db="EMBL/GenBank/DDBJ databases">
        <title>Candidatus Nanohalobium constans, a novel model system to study the DPANN nano-sized archaea: genomic and physiological characterization of a nanoarchaeon co-cultured with its chitinotrophic host.</title>
        <authorList>
            <person name="La Cono V."/>
            <person name="Arcadi E."/>
            <person name="Crisafi F."/>
            <person name="Denaro R."/>
            <person name="La Spada G."/>
            <person name="Messina E."/>
            <person name="Smedile F."/>
            <person name="Toshchakov S.V."/>
            <person name="Shevchenko M.A."/>
            <person name="Golyshin P.N."/>
            <person name="Golyshina O.V."/>
            <person name="Ferrer M."/>
            <person name="Rohde M."/>
            <person name="Mushegian A."/>
            <person name="Sorokin D.Y."/>
            <person name="Giuliano L."/>
            <person name="Yakimov M.M."/>
        </authorList>
    </citation>
    <scope>NUCLEOTIDE SEQUENCE [LARGE SCALE GENOMIC DNA]</scope>
    <source>
        <strain evidence="19">LC1Nh</strain>
    </source>
</reference>
<dbReference type="AlphaFoldDB" id="A0A5Q0UGN3"/>
<protein>
    <recommendedName>
        <fullName evidence="2 14">DNA ligase</fullName>
        <ecNumber evidence="14">6.5.1.1</ecNumber>
    </recommendedName>
    <alternativeName>
        <fullName evidence="14">Polydeoxyribonucleotide synthase [ATP]</fullName>
    </alternativeName>
</protein>
<gene>
    <name evidence="18" type="primary">lig1</name>
    <name evidence="14" type="synonym">lig</name>
    <name evidence="18" type="ORF">LC1Nh_0852</name>
</gene>
<organism evidence="18 19">
    <name type="scientific">Candidatus Nanohalobium constans</name>
    <dbReference type="NCBI Taxonomy" id="2565781"/>
    <lineage>
        <taxon>Archaea</taxon>
        <taxon>Candidatus Nanohalarchaeota</taxon>
        <taxon>Candidatus Nanohalobia</taxon>
        <taxon>Candidatus Nanohalobiales</taxon>
        <taxon>Candidatus Nanohalobiaceae</taxon>
        <taxon>Candidatus Nanohalobium</taxon>
    </lineage>
</organism>
<dbReference type="GeneID" id="42365242"/>
<keyword evidence="11 14" id="KW-0233">DNA recombination</keyword>
<evidence type="ECO:0000313" key="18">
    <source>
        <dbReference type="EMBL" id="QGA80736.1"/>
    </source>
</evidence>
<dbReference type="Pfam" id="PF04679">
    <property type="entry name" value="DNA_ligase_A_C"/>
    <property type="match status" value="1"/>
</dbReference>
<dbReference type="PANTHER" id="PTHR45674:SF7">
    <property type="entry name" value="DNA LIGASE"/>
    <property type="match status" value="1"/>
</dbReference>
<dbReference type="Gene3D" id="1.10.3260.10">
    <property type="entry name" value="DNA ligase, ATP-dependent, N-terminal domain"/>
    <property type="match status" value="1"/>
</dbReference>
<evidence type="ECO:0000256" key="12">
    <source>
        <dbReference type="ARBA" id="ARBA00023204"/>
    </source>
</evidence>
<dbReference type="SUPFAM" id="SSF117018">
    <property type="entry name" value="ATP-dependent DNA ligase DNA-binding domain"/>
    <property type="match status" value="1"/>
</dbReference>
<sequence>MKYSELAEKYQELESTQKTLEKTDILAELFKEGGEDLEYLVLLARGRIYPEWNEVEIGLSSSMMQDIIAEATGYTEKEVEELWRDEGDLGLAAEELAKNKKQQKLMSTTLTVEKVIQRLRKVAEMSKEGSSQSVSQDKKKKEIADLISSSEPLEARYITRTVLSHLRIGIGEGTIRDALAEAFFEGENKDKIQRAYDFTNDFTEVAQACTKGIEEVEELKLELFRPVNSMLAKKVDTIEEGFDSVGKPAVIDYKYDGMRAQIHIKDREVKIFTRRLEDVTEQFPDVVEKVEEHIDAENCILDTEIVGFNPEDGSMIEFQKLSKRIKRKYDIQKQVNEIPVEVRPFDLIYLNEPILEEEYSERLEKLDRIVDEEERELRLVDREVTDEEEKVQEMQQKSLSEGHEGIMMKKLDAEYKPGNRVGYMVKLKPVMETLDLAIVAAKWSEGERAGWLGRLFLGCYNKETGEYEQVGKMATGLTEEQLEEITERLKPLIEKEDGRKVWVQPDIIVEVEYEEIQQSPTYNSGYALRFPRLKSFRDDKEEADSKEKIESLYEDQK</sequence>
<comment type="catalytic activity">
    <reaction evidence="14">
        <text>ATP + (deoxyribonucleotide)n-3'-hydroxyl + 5'-phospho-(deoxyribonucleotide)m = (deoxyribonucleotide)n+m + AMP + diphosphate.</text>
        <dbReference type="EC" id="6.5.1.1"/>
    </reaction>
</comment>
<evidence type="ECO:0000256" key="10">
    <source>
        <dbReference type="ARBA" id="ARBA00022842"/>
    </source>
</evidence>
<name>A0A5Q0UGN3_9ARCH</name>
<keyword evidence="10 14" id="KW-0460">Magnesium</keyword>
<dbReference type="CDD" id="cd07972">
    <property type="entry name" value="OBF_DNA_ligase_Arch_LigB"/>
    <property type="match status" value="1"/>
</dbReference>
<evidence type="ECO:0000256" key="11">
    <source>
        <dbReference type="ARBA" id="ARBA00023172"/>
    </source>
</evidence>
<dbReference type="GO" id="GO:0005524">
    <property type="term" value="F:ATP binding"/>
    <property type="evidence" value="ECO:0007669"/>
    <property type="project" value="UniProtKB-UniRule"/>
</dbReference>
<dbReference type="InterPro" id="IPR016059">
    <property type="entry name" value="DNA_ligase_ATP-dep_CS"/>
</dbReference>
<feature type="binding site" evidence="14">
    <location>
        <position position="274"/>
    </location>
    <ligand>
        <name>ATP</name>
        <dbReference type="ChEBI" id="CHEBI:30616"/>
    </ligand>
</feature>
<dbReference type="EC" id="6.5.1.1" evidence="14"/>
<evidence type="ECO:0000256" key="9">
    <source>
        <dbReference type="ARBA" id="ARBA00022840"/>
    </source>
</evidence>
<dbReference type="Gene3D" id="2.40.50.140">
    <property type="entry name" value="Nucleic acid-binding proteins"/>
    <property type="match status" value="1"/>
</dbReference>
<feature type="domain" description="ATP-dependent DNA ligase family profile" evidence="17">
    <location>
        <begin position="333"/>
        <end position="461"/>
    </location>
</feature>
<feature type="binding site" evidence="14">
    <location>
        <position position="259"/>
    </location>
    <ligand>
        <name>ATP</name>
        <dbReference type="ChEBI" id="CHEBI:30616"/>
    </ligand>
</feature>
<dbReference type="NCBIfam" id="TIGR00574">
    <property type="entry name" value="dnl1"/>
    <property type="match status" value="1"/>
</dbReference>
<evidence type="ECO:0000256" key="8">
    <source>
        <dbReference type="ARBA" id="ARBA00022763"/>
    </source>
</evidence>
<dbReference type="PROSITE" id="PS00697">
    <property type="entry name" value="DNA_LIGASE_A1"/>
    <property type="match status" value="1"/>
</dbReference>
<evidence type="ECO:0000256" key="3">
    <source>
        <dbReference type="ARBA" id="ARBA00022598"/>
    </source>
</evidence>
<dbReference type="Gene3D" id="3.30.470.30">
    <property type="entry name" value="DNA ligase/mRNA capping enzyme"/>
    <property type="match status" value="1"/>
</dbReference>
<keyword evidence="8 14" id="KW-0227">DNA damage</keyword>
<dbReference type="PROSITE" id="PS00333">
    <property type="entry name" value="DNA_LIGASE_A2"/>
    <property type="match status" value="1"/>
</dbReference>
<dbReference type="PANTHER" id="PTHR45674">
    <property type="entry name" value="DNA LIGASE 1/3 FAMILY MEMBER"/>
    <property type="match status" value="1"/>
</dbReference>
<dbReference type="EMBL" id="CP040089">
    <property type="protein sequence ID" value="QGA80736.1"/>
    <property type="molecule type" value="Genomic_DNA"/>
</dbReference>
<dbReference type="GO" id="GO:0046872">
    <property type="term" value="F:metal ion binding"/>
    <property type="evidence" value="ECO:0007669"/>
    <property type="project" value="UniProtKB-KW"/>
</dbReference>
<keyword evidence="13 14" id="KW-0131">Cell cycle</keyword>
<dbReference type="InterPro" id="IPR000977">
    <property type="entry name" value="DNA_ligase_ATP-dep"/>
</dbReference>
<evidence type="ECO:0000256" key="4">
    <source>
        <dbReference type="ARBA" id="ARBA00022618"/>
    </source>
</evidence>
<dbReference type="GO" id="GO:0006281">
    <property type="term" value="P:DNA repair"/>
    <property type="evidence" value="ECO:0007669"/>
    <property type="project" value="UniProtKB-UniRule"/>
</dbReference>
<dbReference type="GO" id="GO:0071897">
    <property type="term" value="P:DNA biosynthetic process"/>
    <property type="evidence" value="ECO:0007669"/>
    <property type="project" value="InterPro"/>
</dbReference>
<keyword evidence="3 14" id="KW-0436">Ligase</keyword>
<dbReference type="GO" id="GO:0003910">
    <property type="term" value="F:DNA ligase (ATP) activity"/>
    <property type="evidence" value="ECO:0007669"/>
    <property type="project" value="UniProtKB-UniRule"/>
</dbReference>
<evidence type="ECO:0000256" key="13">
    <source>
        <dbReference type="ARBA" id="ARBA00023306"/>
    </source>
</evidence>
<proteinExistence type="inferred from homology"/>
<comment type="function">
    <text evidence="14">DNA ligase that seals nicks in double-stranded DNA during DNA replication, DNA recombination and DNA repair.</text>
</comment>
<dbReference type="SUPFAM" id="SSF50249">
    <property type="entry name" value="Nucleic acid-binding proteins"/>
    <property type="match status" value="1"/>
</dbReference>
<dbReference type="InterPro" id="IPR012310">
    <property type="entry name" value="DNA_ligase_ATP-dep_cent"/>
</dbReference>
<dbReference type="GO" id="GO:0051301">
    <property type="term" value="P:cell division"/>
    <property type="evidence" value="ECO:0007669"/>
    <property type="project" value="UniProtKB-KW"/>
</dbReference>
<evidence type="ECO:0000256" key="2">
    <source>
        <dbReference type="ARBA" id="ARBA00013308"/>
    </source>
</evidence>
<dbReference type="CDD" id="cd07901">
    <property type="entry name" value="Adenylation_DNA_ligase_Arch_LigB"/>
    <property type="match status" value="1"/>
</dbReference>
<keyword evidence="5 14" id="KW-0235">DNA replication</keyword>
<keyword evidence="16" id="KW-0175">Coiled coil</keyword>
<dbReference type="PROSITE" id="PS50160">
    <property type="entry name" value="DNA_LIGASE_A3"/>
    <property type="match status" value="1"/>
</dbReference>
<comment type="similarity">
    <text evidence="1 14 15">Belongs to the ATP-dependent DNA ligase family.</text>
</comment>
<feature type="active site" description="N6-AMP-lysine intermediate" evidence="14">
    <location>
        <position position="254"/>
    </location>
</feature>
<feature type="binding site" evidence="14">
    <location>
        <position position="252"/>
    </location>
    <ligand>
        <name>ATP</name>
        <dbReference type="ChEBI" id="CHEBI:30616"/>
    </ligand>
</feature>
<evidence type="ECO:0000256" key="16">
    <source>
        <dbReference type="SAM" id="Coils"/>
    </source>
</evidence>
<feature type="binding site" evidence="14">
    <location>
        <position position="426"/>
    </location>
    <ligand>
        <name>ATP</name>
        <dbReference type="ChEBI" id="CHEBI:30616"/>
    </ligand>
</feature>
<dbReference type="InterPro" id="IPR050191">
    <property type="entry name" value="ATP-dep_DNA_ligase"/>
</dbReference>
<evidence type="ECO:0000256" key="1">
    <source>
        <dbReference type="ARBA" id="ARBA00007572"/>
    </source>
</evidence>
<dbReference type="InterPro" id="IPR036599">
    <property type="entry name" value="DNA_ligase_N_sf"/>
</dbReference>
<dbReference type="InterPro" id="IPR012340">
    <property type="entry name" value="NA-bd_OB-fold"/>
</dbReference>
<dbReference type="RefSeq" id="WP_217907016.1">
    <property type="nucleotide sequence ID" value="NZ_CP040089.1"/>
</dbReference>
<dbReference type="InterPro" id="IPR012308">
    <property type="entry name" value="DNA_ligase_ATP-dep_N"/>
</dbReference>
<keyword evidence="19" id="KW-1185">Reference proteome</keyword>
<keyword evidence="7 14" id="KW-0547">Nucleotide-binding</keyword>
<dbReference type="HAMAP" id="MF_00407">
    <property type="entry name" value="DNA_ligase"/>
    <property type="match status" value="1"/>
</dbReference>
<feature type="binding site" evidence="14">
    <location>
        <position position="304"/>
    </location>
    <ligand>
        <name>ATP</name>
        <dbReference type="ChEBI" id="CHEBI:30616"/>
    </ligand>
</feature>
<dbReference type="InterPro" id="IPR022865">
    <property type="entry name" value="DNA_ligae_ATP-dep_bac/arc"/>
</dbReference>
<dbReference type="KEGG" id="ncon:LC1Nh_0852"/>
<evidence type="ECO:0000256" key="6">
    <source>
        <dbReference type="ARBA" id="ARBA00022723"/>
    </source>
</evidence>
<evidence type="ECO:0000313" key="19">
    <source>
        <dbReference type="Proteomes" id="UP000377803"/>
    </source>
</evidence>
<comment type="cofactor">
    <cofactor evidence="14">
        <name>Mg(2+)</name>
        <dbReference type="ChEBI" id="CHEBI:18420"/>
    </cofactor>
</comment>
<dbReference type="GO" id="GO:0003677">
    <property type="term" value="F:DNA binding"/>
    <property type="evidence" value="ECO:0007669"/>
    <property type="project" value="InterPro"/>
</dbReference>
<evidence type="ECO:0000259" key="17">
    <source>
        <dbReference type="PROSITE" id="PS50160"/>
    </source>
</evidence>
<feature type="binding site" evidence="14">
    <location>
        <position position="420"/>
    </location>
    <ligand>
        <name>ATP</name>
        <dbReference type="ChEBI" id="CHEBI:30616"/>
    </ligand>
</feature>
<evidence type="ECO:0000256" key="15">
    <source>
        <dbReference type="RuleBase" id="RU004196"/>
    </source>
</evidence>
<dbReference type="Proteomes" id="UP000377803">
    <property type="component" value="Chromosome"/>
</dbReference>
<dbReference type="OrthoDB" id="31274at2157"/>
<feature type="binding site" evidence="14">
    <location>
        <position position="345"/>
    </location>
    <ligand>
        <name>ATP</name>
        <dbReference type="ChEBI" id="CHEBI:30616"/>
    </ligand>
</feature>
<dbReference type="GO" id="GO:0006310">
    <property type="term" value="P:DNA recombination"/>
    <property type="evidence" value="ECO:0007669"/>
    <property type="project" value="UniProtKB-UniRule"/>
</dbReference>
<dbReference type="InterPro" id="IPR012309">
    <property type="entry name" value="DNA_ligase_ATP-dep_C"/>
</dbReference>
<keyword evidence="12 14" id="KW-0234">DNA repair</keyword>
<keyword evidence="9 14" id="KW-0067">ATP-binding</keyword>
<dbReference type="FunFam" id="1.10.3260.10:FF:000007">
    <property type="entry name" value="DNA ligase"/>
    <property type="match status" value="1"/>
</dbReference>
<feature type="coiled-coil region" evidence="16">
    <location>
        <begin position="356"/>
        <end position="397"/>
    </location>
</feature>
<evidence type="ECO:0000256" key="5">
    <source>
        <dbReference type="ARBA" id="ARBA00022705"/>
    </source>
</evidence>
<evidence type="ECO:0000256" key="7">
    <source>
        <dbReference type="ARBA" id="ARBA00022741"/>
    </source>
</evidence>
<accession>A0A5Q0UGN3</accession>
<evidence type="ECO:0000256" key="14">
    <source>
        <dbReference type="HAMAP-Rule" id="MF_00407"/>
    </source>
</evidence>
<keyword evidence="4 14" id="KW-0132">Cell division</keyword>
<keyword evidence="6 14" id="KW-0479">Metal-binding</keyword>
<dbReference type="SUPFAM" id="SSF56091">
    <property type="entry name" value="DNA ligase/mRNA capping enzyme, catalytic domain"/>
    <property type="match status" value="1"/>
</dbReference>
<dbReference type="Pfam" id="PF04675">
    <property type="entry name" value="DNA_ligase_A_N"/>
    <property type="match status" value="1"/>
</dbReference>
<dbReference type="Pfam" id="PF01068">
    <property type="entry name" value="DNA_ligase_A_M"/>
    <property type="match status" value="1"/>
</dbReference>
<dbReference type="GO" id="GO:0006273">
    <property type="term" value="P:lagging strand elongation"/>
    <property type="evidence" value="ECO:0007669"/>
    <property type="project" value="TreeGrafter"/>
</dbReference>